<name>A0A8B9LR35_ASTMX</name>
<evidence type="ECO:0000256" key="2">
    <source>
        <dbReference type="SAM" id="MobiDB-lite"/>
    </source>
</evidence>
<evidence type="ECO:0000259" key="3">
    <source>
        <dbReference type="Pfam" id="PF00018"/>
    </source>
</evidence>
<protein>
    <recommendedName>
        <fullName evidence="3">SH3 domain-containing protein</fullName>
    </recommendedName>
</protein>
<proteinExistence type="predicted"/>
<dbReference type="Proteomes" id="UP000694621">
    <property type="component" value="Unplaced"/>
</dbReference>
<dbReference type="AlphaFoldDB" id="A0A8B9LR35"/>
<accession>A0A8B9LR35</accession>
<feature type="compositionally biased region" description="Low complexity" evidence="2">
    <location>
        <begin position="44"/>
        <end position="61"/>
    </location>
</feature>
<dbReference type="InterPro" id="IPR036028">
    <property type="entry name" value="SH3-like_dom_sf"/>
</dbReference>
<dbReference type="InterPro" id="IPR001452">
    <property type="entry name" value="SH3_domain"/>
</dbReference>
<feature type="compositionally biased region" description="Basic and acidic residues" evidence="2">
    <location>
        <begin position="31"/>
        <end position="43"/>
    </location>
</feature>
<feature type="region of interest" description="Disordered" evidence="2">
    <location>
        <begin position="29"/>
        <end position="61"/>
    </location>
</feature>
<evidence type="ECO:0000313" key="5">
    <source>
        <dbReference type="Proteomes" id="UP000694621"/>
    </source>
</evidence>
<dbReference type="Pfam" id="PF00018">
    <property type="entry name" value="SH3_1"/>
    <property type="match status" value="1"/>
</dbReference>
<evidence type="ECO:0000313" key="4">
    <source>
        <dbReference type="Ensembl" id="ENSAMXP00005052326.1"/>
    </source>
</evidence>
<dbReference type="SUPFAM" id="SSF50044">
    <property type="entry name" value="SH3-domain"/>
    <property type="match status" value="1"/>
</dbReference>
<keyword evidence="1" id="KW-0728">SH3 domain</keyword>
<dbReference type="Ensembl" id="ENSAMXT00005056614.1">
    <property type="protein sequence ID" value="ENSAMXP00005052326.1"/>
    <property type="gene ID" value="ENSAMXG00005023559.1"/>
</dbReference>
<evidence type="ECO:0000256" key="1">
    <source>
        <dbReference type="ARBA" id="ARBA00022443"/>
    </source>
</evidence>
<sequence>MCVGHKEELWRLVVCTNWGQRRLGSVLLHGQAKETQPKPKDQSSRASGLSQSDSASSLGDSHTFKLSVNTEAEVTRPCLSVSAEGEVMASQLSVSAKAEVTPPRLHTRTETEATPLQLYRSTAQFQHSAPGELSLPAGVIVEVLEKQQSGWWFVRWGAQEGWFDHLKNGQNV</sequence>
<organism evidence="4 5">
    <name type="scientific">Astyanax mexicanus</name>
    <name type="common">Blind cave fish</name>
    <name type="synonym">Astyanax fasciatus mexicanus</name>
    <dbReference type="NCBI Taxonomy" id="7994"/>
    <lineage>
        <taxon>Eukaryota</taxon>
        <taxon>Metazoa</taxon>
        <taxon>Chordata</taxon>
        <taxon>Craniata</taxon>
        <taxon>Vertebrata</taxon>
        <taxon>Euteleostomi</taxon>
        <taxon>Actinopterygii</taxon>
        <taxon>Neopterygii</taxon>
        <taxon>Teleostei</taxon>
        <taxon>Ostariophysi</taxon>
        <taxon>Characiformes</taxon>
        <taxon>Characoidei</taxon>
        <taxon>Acestrorhamphidae</taxon>
        <taxon>Acestrorhamphinae</taxon>
        <taxon>Astyanax</taxon>
    </lineage>
</organism>
<dbReference type="Gene3D" id="2.30.30.40">
    <property type="entry name" value="SH3 Domains"/>
    <property type="match status" value="1"/>
</dbReference>
<feature type="domain" description="SH3" evidence="3">
    <location>
        <begin position="125"/>
        <end position="163"/>
    </location>
</feature>
<reference evidence="4" key="1">
    <citation type="submission" date="2025-08" db="UniProtKB">
        <authorList>
            <consortium name="Ensembl"/>
        </authorList>
    </citation>
    <scope>IDENTIFICATION</scope>
</reference>